<gene>
    <name evidence="9" type="primary">LOC108632955</name>
</gene>
<proteinExistence type="inferred from homology"/>
<comment type="similarity">
    <text evidence="1">Belongs to the pseudouridine synthase TruD family.</text>
</comment>
<evidence type="ECO:0000259" key="6">
    <source>
        <dbReference type="PROSITE" id="PS50984"/>
    </source>
</evidence>
<dbReference type="AlphaFoldDB" id="A0AAJ7JI71"/>
<feature type="domain" description="TRUD" evidence="6">
    <location>
        <begin position="348"/>
        <end position="647"/>
    </location>
</feature>
<dbReference type="PROSITE" id="PS50984">
    <property type="entry name" value="TRUD"/>
    <property type="match status" value="1"/>
</dbReference>
<evidence type="ECO:0000259" key="7">
    <source>
        <dbReference type="PROSITE" id="PS51061"/>
    </source>
</evidence>
<dbReference type="CTD" id="54517"/>
<dbReference type="InterPro" id="IPR042214">
    <property type="entry name" value="TruD_catalytic"/>
</dbReference>
<dbReference type="NCBIfam" id="TIGR00094">
    <property type="entry name" value="tRNA_TruD_broad"/>
    <property type="match status" value="1"/>
</dbReference>
<keyword evidence="8" id="KW-1185">Reference proteome</keyword>
<organism evidence="8 9">
    <name type="scientific">Ceratina calcarata</name>
    <dbReference type="NCBI Taxonomy" id="156304"/>
    <lineage>
        <taxon>Eukaryota</taxon>
        <taxon>Metazoa</taxon>
        <taxon>Ecdysozoa</taxon>
        <taxon>Arthropoda</taxon>
        <taxon>Hexapoda</taxon>
        <taxon>Insecta</taxon>
        <taxon>Pterygota</taxon>
        <taxon>Neoptera</taxon>
        <taxon>Endopterygota</taxon>
        <taxon>Hymenoptera</taxon>
        <taxon>Apocrita</taxon>
        <taxon>Aculeata</taxon>
        <taxon>Apoidea</taxon>
        <taxon>Anthophila</taxon>
        <taxon>Apidae</taxon>
        <taxon>Ceratina</taxon>
        <taxon>Zadontomerus</taxon>
    </lineage>
</organism>
<evidence type="ECO:0000313" key="8">
    <source>
        <dbReference type="Proteomes" id="UP000694925"/>
    </source>
</evidence>
<dbReference type="KEGG" id="ccal:108632955"/>
<dbReference type="InterPro" id="IPR020103">
    <property type="entry name" value="PsdUridine_synth_cat_dom_sf"/>
</dbReference>
<feature type="compositionally biased region" description="Basic and acidic residues" evidence="5">
    <location>
        <begin position="787"/>
        <end position="805"/>
    </location>
</feature>
<dbReference type="Gene3D" id="3.30.2350.20">
    <property type="entry name" value="TruD, catalytic domain"/>
    <property type="match status" value="2"/>
</dbReference>
<dbReference type="SUPFAM" id="SSF55120">
    <property type="entry name" value="Pseudouridine synthase"/>
    <property type="match status" value="1"/>
</dbReference>
<keyword evidence="2" id="KW-0819">tRNA processing</keyword>
<name>A0AAJ7JI71_9HYME</name>
<dbReference type="InterPro" id="IPR011760">
    <property type="entry name" value="PsdUridine_synth_TruD_insert"/>
</dbReference>
<evidence type="ECO:0000256" key="3">
    <source>
        <dbReference type="ARBA" id="ARBA00023235"/>
    </source>
</evidence>
<feature type="region of interest" description="Disordered" evidence="5">
    <location>
        <begin position="1"/>
        <end position="79"/>
    </location>
</feature>
<dbReference type="Proteomes" id="UP000694925">
    <property type="component" value="Unplaced"/>
</dbReference>
<dbReference type="GO" id="GO:0003723">
    <property type="term" value="F:RNA binding"/>
    <property type="evidence" value="ECO:0007669"/>
    <property type="project" value="InterPro"/>
</dbReference>
<dbReference type="GeneID" id="108632955"/>
<evidence type="ECO:0000256" key="2">
    <source>
        <dbReference type="ARBA" id="ARBA00022694"/>
    </source>
</evidence>
<feature type="region of interest" description="Disordered" evidence="5">
    <location>
        <begin position="720"/>
        <end position="832"/>
    </location>
</feature>
<dbReference type="Pfam" id="PF01142">
    <property type="entry name" value="TruD"/>
    <property type="match status" value="1"/>
</dbReference>
<evidence type="ECO:0000313" key="9">
    <source>
        <dbReference type="RefSeq" id="XP_017893337.1"/>
    </source>
</evidence>
<dbReference type="RefSeq" id="XP_017893337.1">
    <property type="nucleotide sequence ID" value="XM_018037848.2"/>
</dbReference>
<feature type="compositionally biased region" description="Basic and acidic residues" evidence="5">
    <location>
        <begin position="732"/>
        <end position="753"/>
    </location>
</feature>
<feature type="domain" description="R3H" evidence="7">
    <location>
        <begin position="139"/>
        <end position="212"/>
    </location>
</feature>
<keyword evidence="3" id="KW-0413">Isomerase</keyword>
<dbReference type="InterPro" id="IPR001656">
    <property type="entry name" value="PsdUridine_synth_TruD"/>
</dbReference>
<dbReference type="InterPro" id="IPR001374">
    <property type="entry name" value="R3H_dom"/>
</dbReference>
<comment type="catalytic activity">
    <reaction evidence="4">
        <text>a uridine in tRNA = a pseudouridine in tRNA</text>
        <dbReference type="Rhea" id="RHEA:54572"/>
        <dbReference type="Rhea" id="RHEA-COMP:13339"/>
        <dbReference type="Rhea" id="RHEA-COMP:13934"/>
        <dbReference type="ChEBI" id="CHEBI:65314"/>
        <dbReference type="ChEBI" id="CHEBI:65315"/>
    </reaction>
</comment>
<dbReference type="CDD" id="cd02576">
    <property type="entry name" value="PseudoU_synth_ScPUS7"/>
    <property type="match status" value="1"/>
</dbReference>
<evidence type="ECO:0000256" key="5">
    <source>
        <dbReference type="SAM" id="MobiDB-lite"/>
    </source>
</evidence>
<dbReference type="PANTHER" id="PTHR13326:SF31">
    <property type="entry name" value="PSEUDOURIDYLATE SYNTHASE 7 HOMOLOG"/>
    <property type="match status" value="1"/>
</dbReference>
<evidence type="ECO:0000256" key="4">
    <source>
        <dbReference type="ARBA" id="ARBA00036943"/>
    </source>
</evidence>
<sequence length="832" mass="95901">MSEMQNTNTNPDSSSKSREVKGEHPRNKYQKDYRKDYRSNNDFRRNRNSYNTGYRNDNFGKKPYKRNWSNTQQDGKRKKLEVGNRLRECDVGITEFIGDEGFFGVIKERYTDFHVNEIALDGEIAKLTNQDIPTDEIENESEEDLKKMVSDVVREQLQSLKEPNASSIEIDVTDMDKTQRKAIHTIAKRMTNVGSQTIDKDKKKILMLFPNKGTRNTNFNFRMDTRADWKKRGEYCYFILHKVNMDTMDALNQLAMNLRLRPNNFNYAGTKDRRAWTAQWVSLRKVEPADILRAAKNIRGAYVGNFKFDNEPLKLGMLSGNHFKIALRNVSGTDEQIEKTMISLRDHGFINYYGLQRFGTVRAIPTYDIGKALLQGKWNEAIELILKPREGEQDQDLVEARKIYETTKDAGAAYRRIKRCDKIEATLLKGLCESGNNNPQGALDSIPRNARLMYIHAYQSFVWNHMVSKRIKEFGRKPIVGDLVYANSIKCDDNEEEFVCDNEDEPVAENNPGTNEMENRPEKEEGINAQIPDTSTESNTLIKEVTDATECCLKIDEAKEENKTTNDKDQNEDLRNLPPVKVLTEEDLPHYTLADVIMPQVGWKVTYPPYAKPWLDEFLAKDGLTTDLRQKNKKYSLGGAYRKILQIPSSVSWRIMHYKEKYNDLLMSDISEMRQYVAPKDDPEGQYKALILEMSLKSSTYATMALREILKSDTSPQAQAAQSAVCNAEAENTNKSEEPSESENKTQDEDKNVQEVNMTQDDHKNIQEVNMTQDDDKNVQDENMTQNDDKNVQEENMMQDDKNVQEENMTQSDDKNVQEQEAADQMEVSEAI</sequence>
<dbReference type="PANTHER" id="PTHR13326">
    <property type="entry name" value="TRNA PSEUDOURIDINE SYNTHASE D"/>
    <property type="match status" value="1"/>
</dbReference>
<dbReference type="GO" id="GO:0005634">
    <property type="term" value="C:nucleus"/>
    <property type="evidence" value="ECO:0007669"/>
    <property type="project" value="TreeGrafter"/>
</dbReference>
<dbReference type="GO" id="GO:0001522">
    <property type="term" value="P:pseudouridine synthesis"/>
    <property type="evidence" value="ECO:0007669"/>
    <property type="project" value="InterPro"/>
</dbReference>
<protein>
    <submittedName>
        <fullName evidence="9">Pseudouridylate synthase 7 homolog</fullName>
    </submittedName>
</protein>
<feature type="compositionally biased region" description="Basic and acidic residues" evidence="5">
    <location>
        <begin position="15"/>
        <end position="45"/>
    </location>
</feature>
<reference evidence="9" key="1">
    <citation type="submission" date="2025-08" db="UniProtKB">
        <authorList>
            <consortium name="RefSeq"/>
        </authorList>
    </citation>
    <scope>IDENTIFICATION</scope>
    <source>
        <tissue evidence="9">Whole body</tissue>
    </source>
</reference>
<accession>A0AAJ7JI71</accession>
<dbReference type="GO" id="GO:0009982">
    <property type="term" value="F:pseudouridine synthase activity"/>
    <property type="evidence" value="ECO:0007669"/>
    <property type="project" value="InterPro"/>
</dbReference>
<feature type="compositionally biased region" description="Polar residues" evidence="5">
    <location>
        <begin position="1"/>
        <end position="14"/>
    </location>
</feature>
<evidence type="ECO:0000256" key="1">
    <source>
        <dbReference type="ARBA" id="ARBA00007953"/>
    </source>
</evidence>
<dbReference type="GO" id="GO:0008033">
    <property type="term" value="P:tRNA processing"/>
    <property type="evidence" value="ECO:0007669"/>
    <property type="project" value="UniProtKB-KW"/>
</dbReference>
<dbReference type="PROSITE" id="PS51061">
    <property type="entry name" value="R3H"/>
    <property type="match status" value="1"/>
</dbReference>